<feature type="domain" description="SET" evidence="1">
    <location>
        <begin position="267"/>
        <end position="428"/>
    </location>
</feature>
<gene>
    <name evidence="2" type="ORF">BD410DRAFT_729785</name>
</gene>
<dbReference type="InterPro" id="IPR011990">
    <property type="entry name" value="TPR-like_helical_dom_sf"/>
</dbReference>
<dbReference type="VEuPathDB" id="FungiDB:BD410DRAFT_729785"/>
<evidence type="ECO:0000259" key="1">
    <source>
        <dbReference type="Pfam" id="PF00856"/>
    </source>
</evidence>
<dbReference type="SUPFAM" id="SSF48452">
    <property type="entry name" value="TPR-like"/>
    <property type="match status" value="1"/>
</dbReference>
<dbReference type="Pfam" id="PF00856">
    <property type="entry name" value="SET"/>
    <property type="match status" value="1"/>
</dbReference>
<dbReference type="Proteomes" id="UP000294933">
    <property type="component" value="Unassembled WGS sequence"/>
</dbReference>
<feature type="non-terminal residue" evidence="2">
    <location>
        <position position="1"/>
    </location>
</feature>
<organism evidence="2 3">
    <name type="scientific">Rickenella mellea</name>
    <dbReference type="NCBI Taxonomy" id="50990"/>
    <lineage>
        <taxon>Eukaryota</taxon>
        <taxon>Fungi</taxon>
        <taxon>Dikarya</taxon>
        <taxon>Basidiomycota</taxon>
        <taxon>Agaricomycotina</taxon>
        <taxon>Agaricomycetes</taxon>
        <taxon>Hymenochaetales</taxon>
        <taxon>Rickenellaceae</taxon>
        <taxon>Rickenella</taxon>
    </lineage>
</organism>
<evidence type="ECO:0000313" key="3">
    <source>
        <dbReference type="Proteomes" id="UP000294933"/>
    </source>
</evidence>
<evidence type="ECO:0000313" key="2">
    <source>
        <dbReference type="EMBL" id="TDL17565.1"/>
    </source>
</evidence>
<dbReference type="Gene3D" id="1.25.40.10">
    <property type="entry name" value="Tetratricopeptide repeat domain"/>
    <property type="match status" value="1"/>
</dbReference>
<protein>
    <recommendedName>
        <fullName evidence="1">SET domain-containing protein</fullName>
    </recommendedName>
</protein>
<dbReference type="OrthoDB" id="5945798at2759"/>
<dbReference type="InterPro" id="IPR001214">
    <property type="entry name" value="SET_dom"/>
</dbReference>
<dbReference type="AlphaFoldDB" id="A0A4Y7PQX5"/>
<dbReference type="STRING" id="50990.A0A4Y7PQX5"/>
<dbReference type="PANTHER" id="PTHR47643">
    <property type="entry name" value="TPR DOMAIN PROTEIN (AFU_ORTHOLOGUE AFUA_5G12710)"/>
    <property type="match status" value="1"/>
</dbReference>
<dbReference type="InterPro" id="IPR046341">
    <property type="entry name" value="SET_dom_sf"/>
</dbReference>
<dbReference type="InterPro" id="IPR053209">
    <property type="entry name" value="Gramillin-biosynth_MTr"/>
</dbReference>
<reference evidence="2 3" key="1">
    <citation type="submission" date="2018-06" db="EMBL/GenBank/DDBJ databases">
        <title>A transcriptomic atlas of mushroom development highlights an independent origin of complex multicellularity.</title>
        <authorList>
            <consortium name="DOE Joint Genome Institute"/>
            <person name="Krizsan K."/>
            <person name="Almasi E."/>
            <person name="Merenyi Z."/>
            <person name="Sahu N."/>
            <person name="Viragh M."/>
            <person name="Koszo T."/>
            <person name="Mondo S."/>
            <person name="Kiss B."/>
            <person name="Balint B."/>
            <person name="Kues U."/>
            <person name="Barry K."/>
            <person name="Hegedus J.C."/>
            <person name="Henrissat B."/>
            <person name="Johnson J."/>
            <person name="Lipzen A."/>
            <person name="Ohm R."/>
            <person name="Nagy I."/>
            <person name="Pangilinan J."/>
            <person name="Yan J."/>
            <person name="Xiong Y."/>
            <person name="Grigoriev I.V."/>
            <person name="Hibbett D.S."/>
            <person name="Nagy L.G."/>
        </authorList>
    </citation>
    <scope>NUCLEOTIDE SEQUENCE [LARGE SCALE GENOMIC DNA]</scope>
    <source>
        <strain evidence="2 3">SZMC22713</strain>
    </source>
</reference>
<keyword evidence="3" id="KW-1185">Reference proteome</keyword>
<dbReference type="Gene3D" id="2.170.270.10">
    <property type="entry name" value="SET domain"/>
    <property type="match status" value="1"/>
</dbReference>
<name>A0A4Y7PQX5_9AGAM</name>
<proteinExistence type="predicted"/>
<sequence>PCSAPLSSLHRKFLKELKLSCDYREAVVILRTLVPPRRFGDALQTVVEDEQGTCIYLRLYGPVVGAHIDHFLPEGSIVAVKAPWCQCNKNHGTAMVVQHLTDFVRLPQGGVLYPDKWNLSVPPSAPYTEALNIKPSGSLEIAIYSNRAQAHLATGAFEAAIVDETFVLSREPQHEKSLYRCAMGHYAMQNYAATIELLNSLIQAYPSNQTAQNDLQRATQRVKEQTTGAYDFSEMLKMLKVSRGPYPQIDVADYIGPMNQQANGFSATRNVTAGELLMCTKAFEFSYANINNFTIFYDSKTCLAANAAPLRLSRKIAQKLVSNPSYVPSLRELRRPSLTMVADFSDELVDGRPVIDDYLIESILKPHTFTMPCVHGTEHNYTGIGWSLKGSYIRHDCLGNCTRAVIGDVVFYRASRDIEIGAEILVPYVSAGMPVDKRQERLRSYGIYCTCRLCQSQLAESKPEMDKHRCTLLGTAPSIDQISENPVKAARELDELCTLLESTYVDPPTIHPRFSYTELLSSLSICCTMTGRRKKFLETLLRGLSAMGFEAQIDESGHLLVLRHGHCGPEVVWFAVMQASWLMSDGLASEAASWKAIAKKALDIQYGHRSFHTKPVTMGPIHPIDFSDFD</sequence>
<accession>A0A4Y7PQX5</accession>
<dbReference type="EMBL" id="ML170219">
    <property type="protein sequence ID" value="TDL17565.1"/>
    <property type="molecule type" value="Genomic_DNA"/>
</dbReference>
<dbReference type="SUPFAM" id="SSF82199">
    <property type="entry name" value="SET domain"/>
    <property type="match status" value="1"/>
</dbReference>
<dbReference type="PANTHER" id="PTHR47643:SF2">
    <property type="entry name" value="TPR DOMAIN PROTEIN (AFU_ORTHOLOGUE AFUA_5G12710)"/>
    <property type="match status" value="1"/>
</dbReference>